<organism evidence="2 3">
    <name type="scientific">Clostridium innocuum</name>
    <dbReference type="NCBI Taxonomy" id="1522"/>
    <lineage>
        <taxon>Bacteria</taxon>
        <taxon>Bacillati</taxon>
        <taxon>Bacillota</taxon>
        <taxon>Clostridia</taxon>
        <taxon>Eubacteriales</taxon>
        <taxon>Clostridiaceae</taxon>
        <taxon>Clostridium</taxon>
    </lineage>
</organism>
<dbReference type="InterPro" id="IPR025054">
    <property type="entry name" value="DUF3991"/>
</dbReference>
<dbReference type="AlphaFoldDB" id="A0AAP2US33"/>
<feature type="domain" description="DUF3991" evidence="1">
    <location>
        <begin position="120"/>
        <end position="190"/>
    </location>
</feature>
<reference evidence="2" key="1">
    <citation type="journal article" date="2022" name="Clin. Infect. Dis.">
        <title>Association between Clostridium innocuum and antibiotic-associated diarrhea in adults and children: A cross-sectional study and comparative genomics analysis.</title>
        <authorList>
            <person name="Cherny K.E."/>
            <person name="Muscat E.B."/>
            <person name="Balaji A."/>
            <person name="Mukherjee J."/>
            <person name="Ozer E.A."/>
            <person name="Angarone M.P."/>
            <person name="Hauser A.R."/>
            <person name="Sichel J.S."/>
            <person name="Amponsah E."/>
            <person name="Kociolek L.K."/>
        </authorList>
    </citation>
    <scope>NUCLEOTIDE SEQUENCE</scope>
    <source>
        <strain evidence="2">NU1-AC-029v</strain>
    </source>
</reference>
<evidence type="ECO:0000313" key="2">
    <source>
        <dbReference type="EMBL" id="MCR0235322.1"/>
    </source>
</evidence>
<dbReference type="EMBL" id="JAKTMA010000059">
    <property type="protein sequence ID" value="MCR0235322.1"/>
    <property type="molecule type" value="Genomic_DNA"/>
</dbReference>
<gene>
    <name evidence="2" type="ORF">MKC95_21370</name>
</gene>
<dbReference type="Pfam" id="PF13155">
    <property type="entry name" value="Toprim_2"/>
    <property type="match status" value="1"/>
</dbReference>
<comment type="caution">
    <text evidence="2">The sequence shown here is derived from an EMBL/GenBank/DDBJ whole genome shotgun (WGS) entry which is preliminary data.</text>
</comment>
<accession>A0AAP2US33</accession>
<dbReference type="Pfam" id="PF13154">
    <property type="entry name" value="DUF3991"/>
    <property type="match status" value="1"/>
</dbReference>
<evidence type="ECO:0000313" key="3">
    <source>
        <dbReference type="Proteomes" id="UP001203972"/>
    </source>
</evidence>
<dbReference type="Proteomes" id="UP001203972">
    <property type="component" value="Unassembled WGS sequence"/>
</dbReference>
<evidence type="ECO:0000259" key="1">
    <source>
        <dbReference type="Pfam" id="PF13154"/>
    </source>
</evidence>
<dbReference type="RefSeq" id="WP_008816968.1">
    <property type="nucleotide sequence ID" value="NZ_AP025565.1"/>
</dbReference>
<sequence>MGKKIPESDMKRIRELDLLTYFKNYEPHDLVRNGHVDYTTKSHTSLHMSHGLWMHWSSGIGGKTALDFLIKIENMSFRDAAMHIKNLIDLKEPVQHNQRERQTKKLRLPYPAENDNDAIAYLINKRCIDKNIVNYCQEQRLFYQESKEHCIVFVGYDENHYPRFACKRSLDNDMKKDVWGSDKSYGFSITNDSNTSLHVFESAIDLLSYMTLSKQNHKDYKLDNYLAISGASTLVKDRNLEESTIPIALKSFLERNLQIKELHLHLDNDKAGYDTTRKIIFHLQDQYNIFDDSPRHAKDINLILQNQVKKRKYNLER</sequence>
<name>A0AAP2US33_CLOIN</name>
<dbReference type="Gene3D" id="3.40.1360.10">
    <property type="match status" value="1"/>
</dbReference>
<protein>
    <submittedName>
        <fullName evidence="2">DUF3991 and toprim domain-containing protein</fullName>
    </submittedName>
</protein>
<proteinExistence type="predicted"/>
<dbReference type="SUPFAM" id="SSF57783">
    <property type="entry name" value="Zinc beta-ribbon"/>
    <property type="match status" value="1"/>
</dbReference>